<accession>A0AAV4MQ51</accession>
<organism evidence="1 2">
    <name type="scientific">Caerostris darwini</name>
    <dbReference type="NCBI Taxonomy" id="1538125"/>
    <lineage>
        <taxon>Eukaryota</taxon>
        <taxon>Metazoa</taxon>
        <taxon>Ecdysozoa</taxon>
        <taxon>Arthropoda</taxon>
        <taxon>Chelicerata</taxon>
        <taxon>Arachnida</taxon>
        <taxon>Araneae</taxon>
        <taxon>Araneomorphae</taxon>
        <taxon>Entelegynae</taxon>
        <taxon>Araneoidea</taxon>
        <taxon>Araneidae</taxon>
        <taxon>Caerostris</taxon>
    </lineage>
</organism>
<proteinExistence type="predicted"/>
<keyword evidence="2" id="KW-1185">Reference proteome</keyword>
<reference evidence="1 2" key="1">
    <citation type="submission" date="2021-06" db="EMBL/GenBank/DDBJ databases">
        <title>Caerostris darwini draft genome.</title>
        <authorList>
            <person name="Kono N."/>
            <person name="Arakawa K."/>
        </authorList>
    </citation>
    <scope>NUCLEOTIDE SEQUENCE [LARGE SCALE GENOMIC DNA]</scope>
</reference>
<sequence>MRSFITYIRLERKNKKGKCKKEIAKKAARSVQHRCSAIKLIASFICMQNEFLRSKSLLNDFARGSTKAVEHVSVSYSDCLIRQWISEFACTAGRI</sequence>
<gene>
    <name evidence="1" type="ORF">CDAR_458741</name>
</gene>
<name>A0AAV4MQ51_9ARAC</name>
<dbReference type="EMBL" id="BPLQ01000748">
    <property type="protein sequence ID" value="GIX74488.1"/>
    <property type="molecule type" value="Genomic_DNA"/>
</dbReference>
<comment type="caution">
    <text evidence="1">The sequence shown here is derived from an EMBL/GenBank/DDBJ whole genome shotgun (WGS) entry which is preliminary data.</text>
</comment>
<evidence type="ECO:0000313" key="2">
    <source>
        <dbReference type="Proteomes" id="UP001054837"/>
    </source>
</evidence>
<dbReference type="Proteomes" id="UP001054837">
    <property type="component" value="Unassembled WGS sequence"/>
</dbReference>
<protein>
    <submittedName>
        <fullName evidence="1">Uncharacterized protein</fullName>
    </submittedName>
</protein>
<evidence type="ECO:0000313" key="1">
    <source>
        <dbReference type="EMBL" id="GIX74488.1"/>
    </source>
</evidence>
<dbReference type="AlphaFoldDB" id="A0AAV4MQ51"/>